<dbReference type="Proteomes" id="UP000649179">
    <property type="component" value="Unassembled WGS sequence"/>
</dbReference>
<organism evidence="2 3">
    <name type="scientific">Marmoricola endophyticus</name>
    <dbReference type="NCBI Taxonomy" id="2040280"/>
    <lineage>
        <taxon>Bacteria</taxon>
        <taxon>Bacillati</taxon>
        <taxon>Actinomycetota</taxon>
        <taxon>Actinomycetes</taxon>
        <taxon>Propionibacteriales</taxon>
        <taxon>Nocardioidaceae</taxon>
        <taxon>Marmoricola</taxon>
    </lineage>
</organism>
<comment type="caution">
    <text evidence="2">The sequence shown here is derived from an EMBL/GenBank/DDBJ whole genome shotgun (WGS) entry which is preliminary data.</text>
</comment>
<feature type="chain" id="PRO_5037838839" description="Metallo-peptidase family M12B Reprolysin-like" evidence="1">
    <location>
        <begin position="30"/>
        <end position="556"/>
    </location>
</feature>
<feature type="signal peptide" evidence="1">
    <location>
        <begin position="1"/>
        <end position="29"/>
    </location>
</feature>
<evidence type="ECO:0000313" key="3">
    <source>
        <dbReference type="Proteomes" id="UP000649179"/>
    </source>
</evidence>
<dbReference type="EMBL" id="BMKQ01000001">
    <property type="protein sequence ID" value="GGF33469.1"/>
    <property type="molecule type" value="Genomic_DNA"/>
</dbReference>
<sequence length="556" mass="57012">MSTRRPFTLVALGAVLLAGGLATVPSASADTAGPRLTISGTLVRIAPDQARGTAAVRPTWAVQLAGGDLVPVATSFARPPAPHSRFRGTVAVPAPVRRVLVSRGQAPRSTTYAATGTTGRRVLALAGSRALALPVVTSTVSAPAAQAAPAVTAHKVYIAKPTNLGSGTATDADLLDTASAVADYWRAQSEGTAVQTVPTTVKSYATSAAGAQTACGLDGGAAFTNLVNEARRQITAYRPNTSDQLVIEVPTRCSDAGALGLGTVGSTFASGGYLVATSDPTLREGTLAHEMGHNYGFAHANVDCTSDGCDGNYAGIYDVMGAGLSDVNQLTALGTPYRVANAITRTGEIATGTTATLAPRSDTTGVRSLRLEDPTDGSTYYVDYRSGTGTDAGAAYTENLRLQGLPYLYRTGVVVQRPYDDGGATGTEYRSNGSTLAFRAGQFWTSPSGGLAVHVDSISATAAQVSAVGPVTVTPTVRTGQPTRLTTGTWPTGTTFAYRWTLDGTTVSTASSWTPPRSAQGHRLQVAVTGRSGSTSATVTSTAVEVSPPLVRLPRL</sequence>
<evidence type="ECO:0008006" key="4">
    <source>
        <dbReference type="Google" id="ProtNLM"/>
    </source>
</evidence>
<name>A0A917B9W6_9ACTN</name>
<reference evidence="2" key="1">
    <citation type="journal article" date="2014" name="Int. J. Syst. Evol. Microbiol.">
        <title>Complete genome sequence of Corynebacterium casei LMG S-19264T (=DSM 44701T), isolated from a smear-ripened cheese.</title>
        <authorList>
            <consortium name="US DOE Joint Genome Institute (JGI-PGF)"/>
            <person name="Walter F."/>
            <person name="Albersmeier A."/>
            <person name="Kalinowski J."/>
            <person name="Ruckert C."/>
        </authorList>
    </citation>
    <scope>NUCLEOTIDE SEQUENCE</scope>
    <source>
        <strain evidence="2">CGMCC 1.16067</strain>
    </source>
</reference>
<evidence type="ECO:0000313" key="2">
    <source>
        <dbReference type="EMBL" id="GGF33469.1"/>
    </source>
</evidence>
<keyword evidence="3" id="KW-1185">Reference proteome</keyword>
<evidence type="ECO:0000256" key="1">
    <source>
        <dbReference type="SAM" id="SignalP"/>
    </source>
</evidence>
<reference evidence="2" key="2">
    <citation type="submission" date="2020-09" db="EMBL/GenBank/DDBJ databases">
        <authorList>
            <person name="Sun Q."/>
            <person name="Zhou Y."/>
        </authorList>
    </citation>
    <scope>NUCLEOTIDE SEQUENCE</scope>
    <source>
        <strain evidence="2">CGMCC 1.16067</strain>
    </source>
</reference>
<gene>
    <name evidence="2" type="ORF">GCM10011519_03630</name>
</gene>
<dbReference type="AlphaFoldDB" id="A0A917B9W6"/>
<dbReference type="GO" id="GO:0008237">
    <property type="term" value="F:metallopeptidase activity"/>
    <property type="evidence" value="ECO:0007669"/>
    <property type="project" value="InterPro"/>
</dbReference>
<dbReference type="Gene3D" id="3.40.390.10">
    <property type="entry name" value="Collagenase (Catalytic Domain)"/>
    <property type="match status" value="1"/>
</dbReference>
<protein>
    <recommendedName>
        <fullName evidence="4">Metallo-peptidase family M12B Reprolysin-like</fullName>
    </recommendedName>
</protein>
<dbReference type="PROSITE" id="PS51318">
    <property type="entry name" value="TAT"/>
    <property type="match status" value="1"/>
</dbReference>
<dbReference type="InterPro" id="IPR006311">
    <property type="entry name" value="TAT_signal"/>
</dbReference>
<dbReference type="RefSeq" id="WP_188777719.1">
    <property type="nucleotide sequence ID" value="NZ_BMKQ01000001.1"/>
</dbReference>
<dbReference type="InterPro" id="IPR024079">
    <property type="entry name" value="MetalloPept_cat_dom_sf"/>
</dbReference>
<accession>A0A917B9W6</accession>
<proteinExistence type="predicted"/>
<dbReference type="SUPFAM" id="SSF55486">
    <property type="entry name" value="Metalloproteases ('zincins'), catalytic domain"/>
    <property type="match status" value="1"/>
</dbReference>
<keyword evidence="1" id="KW-0732">Signal</keyword>